<keyword evidence="1" id="KW-0472">Membrane</keyword>
<evidence type="ECO:0000256" key="2">
    <source>
        <dbReference type="SAM" id="SignalP"/>
    </source>
</evidence>
<evidence type="ECO:0000313" key="3">
    <source>
        <dbReference type="EMBL" id="PQA86820.1"/>
    </source>
</evidence>
<keyword evidence="1" id="KW-0812">Transmembrane</keyword>
<protein>
    <recommendedName>
        <fullName evidence="5">PEP-CTERM protein-sorting domain-containing protein</fullName>
    </recommendedName>
</protein>
<feature type="chain" id="PRO_5015776635" description="PEP-CTERM protein-sorting domain-containing protein" evidence="2">
    <location>
        <begin position="25"/>
        <end position="474"/>
    </location>
</feature>
<organism evidence="3 4">
    <name type="scientific">Hyphococcus luteus</name>
    <dbReference type="NCBI Taxonomy" id="2058213"/>
    <lineage>
        <taxon>Bacteria</taxon>
        <taxon>Pseudomonadati</taxon>
        <taxon>Pseudomonadota</taxon>
        <taxon>Alphaproteobacteria</taxon>
        <taxon>Parvularculales</taxon>
        <taxon>Parvularculaceae</taxon>
        <taxon>Hyphococcus</taxon>
    </lineage>
</organism>
<reference evidence="3 4" key="1">
    <citation type="submission" date="2017-12" db="EMBL/GenBank/DDBJ databases">
        <authorList>
            <person name="Hurst M.R.H."/>
        </authorList>
    </citation>
    <scope>NUCLEOTIDE SEQUENCE [LARGE SCALE GENOMIC DNA]</scope>
    <source>
        <strain evidence="3 4">SY-3-19</strain>
    </source>
</reference>
<evidence type="ECO:0000313" key="4">
    <source>
        <dbReference type="Proteomes" id="UP000239504"/>
    </source>
</evidence>
<name>A0A2S7K2U0_9PROT</name>
<feature type="transmembrane region" description="Helical" evidence="1">
    <location>
        <begin position="447"/>
        <end position="466"/>
    </location>
</feature>
<sequence length="474" mass="47417">MFRSALFVSTALAALGFSTSAAFADCTPDSPGGGDTVTCASDDADGLEDGSDNVTVNINAGVTVSNPGGDAIKLKGDANIINNDGALDGDDEGVQIEGANSEVRNNSGASIAGGDRGVQIEGDGTILTNAAGATITGGDRGVEAEDADNVEIYNSGLIEGEDKDGVRAGSGAIIQNNAGATILAGDDGVQIAGDGATITNNGTISALVDQGSGGSSEGITGDDDITLINHGTLEADDDAFQTQLNANVTNTGTIRSINNDGIDIDTGAIVNSGTIIAEGVEDGVDYDAGVDPISISTIDNQAGGVVGVNVDAGNDARQFVTNAGTITGTGGTALFLEEGEDSLTMLGTGVINGVADLGEDDDLLTVMGPQLAAVGGGNLFDGGADIDTIAFDEIASDDLISLTVASLASTLTFRNSDDTVSTLLFANFEYFSLTDGIFSVEEFASAVPVPAAGFLFAGGLGLFGFLRRRARPKV</sequence>
<keyword evidence="2" id="KW-0732">Signal</keyword>
<gene>
    <name evidence="3" type="ORF">CW354_15170</name>
</gene>
<keyword evidence="4" id="KW-1185">Reference proteome</keyword>
<feature type="signal peptide" evidence="2">
    <location>
        <begin position="1"/>
        <end position="24"/>
    </location>
</feature>
<accession>A0A2S7K2U0</accession>
<evidence type="ECO:0008006" key="5">
    <source>
        <dbReference type="Google" id="ProtNLM"/>
    </source>
</evidence>
<proteinExistence type="predicted"/>
<keyword evidence="1" id="KW-1133">Transmembrane helix</keyword>
<dbReference type="RefSeq" id="WP_104830937.1">
    <property type="nucleotide sequence ID" value="NZ_PJCH01000011.1"/>
</dbReference>
<evidence type="ECO:0000256" key="1">
    <source>
        <dbReference type="SAM" id="Phobius"/>
    </source>
</evidence>
<dbReference type="EMBL" id="PJCH01000011">
    <property type="protein sequence ID" value="PQA86820.1"/>
    <property type="molecule type" value="Genomic_DNA"/>
</dbReference>
<dbReference type="AlphaFoldDB" id="A0A2S7K2U0"/>
<dbReference type="OrthoDB" id="7860030at2"/>
<dbReference type="Proteomes" id="UP000239504">
    <property type="component" value="Unassembled WGS sequence"/>
</dbReference>
<comment type="caution">
    <text evidence="3">The sequence shown here is derived from an EMBL/GenBank/DDBJ whole genome shotgun (WGS) entry which is preliminary data.</text>
</comment>